<feature type="domain" description="IrrE N-terminal-like" evidence="1">
    <location>
        <begin position="66"/>
        <end position="130"/>
    </location>
</feature>
<dbReference type="AlphaFoldDB" id="A0A3R1B069"/>
<evidence type="ECO:0000259" key="1">
    <source>
        <dbReference type="Pfam" id="PF06114"/>
    </source>
</evidence>
<dbReference type="Gene3D" id="1.10.10.2910">
    <property type="match status" value="1"/>
</dbReference>
<proteinExistence type="predicted"/>
<dbReference type="EMBL" id="RVVJ01000057">
    <property type="protein sequence ID" value="MML56853.1"/>
    <property type="molecule type" value="Genomic_DNA"/>
</dbReference>
<sequence length="147" mass="17148">MSKEEIARRAISFCRVFDIKQTRRKNKQFDRVLEKMVEYGITIDPIDDKEWFSATGDYTIGHFDPSTLTISIPNRVYTNASKGERDALFIVLHEIGHLMLAHKAVLHHSNIPAQQNEDAEWQADLFAEMILNHMGFNMHQLSFDFYM</sequence>
<dbReference type="Proteomes" id="UP000885348">
    <property type="component" value="Unassembled WGS sequence"/>
</dbReference>
<comment type="caution">
    <text evidence="2">The sequence shown here is derived from an EMBL/GenBank/DDBJ whole genome shotgun (WGS) entry which is preliminary data.</text>
</comment>
<gene>
    <name evidence="2" type="ORF">D7N80_26970</name>
</gene>
<accession>A0A3R1B069</accession>
<organism evidence="2">
    <name type="scientific">Salmonella enterica I</name>
    <dbReference type="NCBI Taxonomy" id="59201"/>
    <lineage>
        <taxon>Bacteria</taxon>
        <taxon>Pseudomonadati</taxon>
        <taxon>Pseudomonadota</taxon>
        <taxon>Gammaproteobacteria</taxon>
        <taxon>Enterobacterales</taxon>
        <taxon>Enterobacteriaceae</taxon>
        <taxon>Salmonella</taxon>
    </lineage>
</organism>
<protein>
    <submittedName>
        <fullName evidence="2">ImmA/IrrE family metallo-endopeptidase</fullName>
    </submittedName>
</protein>
<dbReference type="Pfam" id="PF06114">
    <property type="entry name" value="Peptidase_M78"/>
    <property type="match status" value="1"/>
</dbReference>
<dbReference type="InterPro" id="IPR010359">
    <property type="entry name" value="IrrE_HExxH"/>
</dbReference>
<reference evidence="2" key="1">
    <citation type="submission" date="2018-09" db="EMBL/GenBank/DDBJ databases">
        <authorList>
            <person name="Ashton P.M."/>
            <person name="Dallman T."/>
            <person name="Nair S."/>
            <person name="De Pinna E."/>
            <person name="Peters T."/>
            <person name="Grant K."/>
        </authorList>
    </citation>
    <scope>NUCLEOTIDE SEQUENCE [LARGE SCALE GENOMIC DNA]</scope>
    <source>
        <strain evidence="2">598938</strain>
    </source>
</reference>
<name>A0A3R1B069_SALET</name>
<evidence type="ECO:0000313" key="2">
    <source>
        <dbReference type="EMBL" id="MML56853.1"/>
    </source>
</evidence>